<dbReference type="SUPFAM" id="SSF55144">
    <property type="entry name" value="LigT-like"/>
    <property type="match status" value="1"/>
</dbReference>
<name>F4PM18_CACFS</name>
<protein>
    <recommendedName>
        <fullName evidence="1">A-kinase anchor protein 7-like phosphoesterase domain-containing protein</fullName>
    </recommendedName>
</protein>
<dbReference type="AlphaFoldDB" id="F4PM18"/>
<dbReference type="KEGG" id="dfa:DFA_04851"/>
<evidence type="ECO:0000313" key="2">
    <source>
        <dbReference type="EMBL" id="EGG22721.1"/>
    </source>
</evidence>
<evidence type="ECO:0000259" key="1">
    <source>
        <dbReference type="Pfam" id="PF10469"/>
    </source>
</evidence>
<dbReference type="RefSeq" id="XP_004360572.1">
    <property type="nucleotide sequence ID" value="XM_004360515.1"/>
</dbReference>
<dbReference type="InterPro" id="IPR009097">
    <property type="entry name" value="Cyclic_Pdiesterase"/>
</dbReference>
<accession>F4PM18</accession>
<reference evidence="3" key="1">
    <citation type="journal article" date="2011" name="Genome Res.">
        <title>Phylogeny-wide analysis of social amoeba genomes highlights ancient origins for complex intercellular communication.</title>
        <authorList>
            <person name="Heidel A.J."/>
            <person name="Lawal H.M."/>
            <person name="Felder M."/>
            <person name="Schilde C."/>
            <person name="Helps N.R."/>
            <person name="Tunggal B."/>
            <person name="Rivero F."/>
            <person name="John U."/>
            <person name="Schleicher M."/>
            <person name="Eichinger L."/>
            <person name="Platzer M."/>
            <person name="Noegel A.A."/>
            <person name="Schaap P."/>
            <person name="Gloeckner G."/>
        </authorList>
    </citation>
    <scope>NUCLEOTIDE SEQUENCE [LARGE SCALE GENOMIC DNA]</scope>
    <source>
        <strain evidence="3">SH3</strain>
    </source>
</reference>
<dbReference type="InterPro" id="IPR019510">
    <property type="entry name" value="AKAP7-like_phosphoesterase"/>
</dbReference>
<evidence type="ECO:0000313" key="3">
    <source>
        <dbReference type="Proteomes" id="UP000007797"/>
    </source>
</evidence>
<dbReference type="PANTHER" id="PTHR15934">
    <property type="entry name" value="RNA 2',3'-CYCLIC PHOSPHODIESTERASE"/>
    <property type="match status" value="1"/>
</dbReference>
<dbReference type="Proteomes" id="UP000007797">
    <property type="component" value="Unassembled WGS sequence"/>
</dbReference>
<dbReference type="GO" id="GO:0005829">
    <property type="term" value="C:cytosol"/>
    <property type="evidence" value="ECO:0007669"/>
    <property type="project" value="TreeGrafter"/>
</dbReference>
<gene>
    <name evidence="2" type="ORF">DFA_04851</name>
</gene>
<sequence length="143" mass="16629">MGRSKVASNTDQVSHYPYSKALLNCELYSGTGTFSESFIWAGVKQDEMKSKLEQFYQMSFKLFKDNNINVHKEPKWIPHITLLKDNRLHNKQYFQQAIQISNAFNSSYFGDQTFGRLDFMKVGSKDRKTGYYEIVDSIKLVDS</sequence>
<dbReference type="OrthoDB" id="277832at2759"/>
<keyword evidence="3" id="KW-1185">Reference proteome</keyword>
<dbReference type="PANTHER" id="PTHR15934:SF2">
    <property type="entry name" value="A-KINASE ANCHOR PROTEIN 7-LIKE PHOSPHOESTERASE DOMAIN-CONTAINING PROTEIN"/>
    <property type="match status" value="1"/>
</dbReference>
<dbReference type="Gene3D" id="3.90.1140.10">
    <property type="entry name" value="Cyclic phosphodiesterase"/>
    <property type="match status" value="1"/>
</dbReference>
<dbReference type="GO" id="GO:0010738">
    <property type="term" value="P:regulation of protein kinase A signaling"/>
    <property type="evidence" value="ECO:0007669"/>
    <property type="project" value="TreeGrafter"/>
</dbReference>
<feature type="domain" description="A-kinase anchor protein 7-like phosphoesterase" evidence="1">
    <location>
        <begin position="30"/>
        <end position="140"/>
    </location>
</feature>
<organism evidence="2 3">
    <name type="scientific">Cavenderia fasciculata</name>
    <name type="common">Slime mold</name>
    <name type="synonym">Dictyostelium fasciculatum</name>
    <dbReference type="NCBI Taxonomy" id="261658"/>
    <lineage>
        <taxon>Eukaryota</taxon>
        <taxon>Amoebozoa</taxon>
        <taxon>Evosea</taxon>
        <taxon>Eumycetozoa</taxon>
        <taxon>Dictyostelia</taxon>
        <taxon>Acytosteliales</taxon>
        <taxon>Cavenderiaceae</taxon>
        <taxon>Cavenderia</taxon>
    </lineage>
</organism>
<dbReference type="InterPro" id="IPR052641">
    <property type="entry name" value="AKAP7_isoform_gamma"/>
</dbReference>
<proteinExistence type="predicted"/>
<dbReference type="GO" id="GO:0034237">
    <property type="term" value="F:protein kinase A regulatory subunit binding"/>
    <property type="evidence" value="ECO:0007669"/>
    <property type="project" value="TreeGrafter"/>
</dbReference>
<dbReference type="EMBL" id="GL883008">
    <property type="protein sequence ID" value="EGG22721.1"/>
    <property type="molecule type" value="Genomic_DNA"/>
</dbReference>
<dbReference type="GeneID" id="14875570"/>
<dbReference type="Pfam" id="PF10469">
    <property type="entry name" value="AKAP7_NLS"/>
    <property type="match status" value="1"/>
</dbReference>